<feature type="compositionally biased region" description="Low complexity" evidence="1">
    <location>
        <begin position="72"/>
        <end position="91"/>
    </location>
</feature>
<gene>
    <name evidence="2" type="ORF">AGABI1DRAFT_129750</name>
</gene>
<dbReference type="OMA" id="VMETMRI"/>
<proteinExistence type="predicted"/>
<name>K5XSM5_AGABU</name>
<feature type="region of interest" description="Disordered" evidence="1">
    <location>
        <begin position="122"/>
        <end position="141"/>
    </location>
</feature>
<organism evidence="2 3">
    <name type="scientific">Agaricus bisporus var. burnettii (strain JB137-S8 / ATCC MYA-4627 / FGSC 10392)</name>
    <name type="common">White button mushroom</name>
    <dbReference type="NCBI Taxonomy" id="597362"/>
    <lineage>
        <taxon>Eukaryota</taxon>
        <taxon>Fungi</taxon>
        <taxon>Dikarya</taxon>
        <taxon>Basidiomycota</taxon>
        <taxon>Agaricomycotina</taxon>
        <taxon>Agaricomycetes</taxon>
        <taxon>Agaricomycetidae</taxon>
        <taxon>Agaricales</taxon>
        <taxon>Agaricineae</taxon>
        <taxon>Agaricaceae</taxon>
        <taxon>Agaricus</taxon>
    </lineage>
</organism>
<keyword evidence="3" id="KW-1185">Reference proteome</keyword>
<evidence type="ECO:0000313" key="3">
    <source>
        <dbReference type="Proteomes" id="UP000008493"/>
    </source>
</evidence>
<sequence>MACHLCSLDSESHVTQTFRDQTNHLIDPFSPSPRSRSYFVDIQAQESPRSPSVSTIRPWDGTVRSHLSITSSISPRRLRSPSPLSSLRPPSYTHPSTRFTISKPLPPEISFLDIPESRYEKRRRPTSFPLVTPPSSPITIATPSRQRHFRFRLNSFRRVPRHCRTVTWIKSLLNKRRRPKPTSNARAIPSAPNLNDVIADVKASNFSNSVLKLIDRIMGEDQKLRDEHDDCDTHSKKDGGRRVTEWFGSKIFTSRRSSPEAAPQVMETMRIFETELADDIVSLVDWRDFCMELLDGDATNECERPS</sequence>
<dbReference type="Proteomes" id="UP000008493">
    <property type="component" value="Unassembled WGS sequence"/>
</dbReference>
<accession>K5XSM5</accession>
<dbReference type="AlphaFoldDB" id="K5XSM5"/>
<dbReference type="InParanoid" id="K5XSM5"/>
<dbReference type="GeneID" id="18827082"/>
<reference evidence="3" key="1">
    <citation type="journal article" date="2012" name="Proc. Natl. Acad. Sci. U.S.A.">
        <title>Genome sequence of the button mushroom Agaricus bisporus reveals mechanisms governing adaptation to a humic-rich ecological niche.</title>
        <authorList>
            <person name="Morin E."/>
            <person name="Kohler A."/>
            <person name="Baker A.R."/>
            <person name="Foulongne-Oriol M."/>
            <person name="Lombard V."/>
            <person name="Nagy L.G."/>
            <person name="Ohm R.A."/>
            <person name="Patyshakuliyeva A."/>
            <person name="Brun A."/>
            <person name="Aerts A.L."/>
            <person name="Bailey A.M."/>
            <person name="Billette C."/>
            <person name="Coutinho P.M."/>
            <person name="Deakin G."/>
            <person name="Doddapaneni H."/>
            <person name="Floudas D."/>
            <person name="Grimwood J."/>
            <person name="Hilden K."/>
            <person name="Kuees U."/>
            <person name="LaButti K.M."/>
            <person name="Lapidus A."/>
            <person name="Lindquist E.A."/>
            <person name="Lucas S.M."/>
            <person name="Murat C."/>
            <person name="Riley R.W."/>
            <person name="Salamov A.A."/>
            <person name="Schmutz J."/>
            <person name="Subramanian V."/>
            <person name="Woesten H.A.B."/>
            <person name="Xu J."/>
            <person name="Eastwood D.C."/>
            <person name="Foster G.D."/>
            <person name="Sonnenberg A.S."/>
            <person name="Cullen D."/>
            <person name="de Vries R.P."/>
            <person name="Lundell T."/>
            <person name="Hibbett D.S."/>
            <person name="Henrissat B."/>
            <person name="Burton K.S."/>
            <person name="Kerrigan R.W."/>
            <person name="Challen M.P."/>
            <person name="Grigoriev I.V."/>
            <person name="Martin F."/>
        </authorList>
    </citation>
    <scope>NUCLEOTIDE SEQUENCE [LARGE SCALE GENOMIC DNA]</scope>
    <source>
        <strain evidence="3">JB137-S8 / ATCC MYA-4627 / FGSC 10392</strain>
    </source>
</reference>
<dbReference type="EMBL" id="JH971393">
    <property type="protein sequence ID" value="EKM77965.1"/>
    <property type="molecule type" value="Genomic_DNA"/>
</dbReference>
<protein>
    <submittedName>
        <fullName evidence="2">Uncharacterized protein</fullName>
    </submittedName>
</protein>
<dbReference type="RefSeq" id="XP_007331344.1">
    <property type="nucleotide sequence ID" value="XM_007331282.1"/>
</dbReference>
<evidence type="ECO:0000256" key="1">
    <source>
        <dbReference type="SAM" id="MobiDB-lite"/>
    </source>
</evidence>
<dbReference type="KEGG" id="abp:AGABI1DRAFT129750"/>
<dbReference type="HOGENOM" id="CLU_059012_0_0_1"/>
<evidence type="ECO:0000313" key="2">
    <source>
        <dbReference type="EMBL" id="EKM77965.1"/>
    </source>
</evidence>
<feature type="region of interest" description="Disordered" evidence="1">
    <location>
        <begin position="72"/>
        <end position="99"/>
    </location>
</feature>